<sequence length="110" mass="12635">MPHWPTNVQAVVIEYAVEPLKFPLPEMRMYLHVLDKPIKMMRDGGAWTTMEVLTSPKLCRPGDKLNSRCCSGRIKRQAKEQSFQAKQRCQEMEAEVTRNPRGGYDLTALV</sequence>
<protein>
    <submittedName>
        <fullName evidence="1">Uncharacterized protein</fullName>
    </submittedName>
</protein>
<proteinExistence type="predicted"/>
<organism evidence="1 2">
    <name type="scientific">Melastoma candidum</name>
    <dbReference type="NCBI Taxonomy" id="119954"/>
    <lineage>
        <taxon>Eukaryota</taxon>
        <taxon>Viridiplantae</taxon>
        <taxon>Streptophyta</taxon>
        <taxon>Embryophyta</taxon>
        <taxon>Tracheophyta</taxon>
        <taxon>Spermatophyta</taxon>
        <taxon>Magnoliopsida</taxon>
        <taxon>eudicotyledons</taxon>
        <taxon>Gunneridae</taxon>
        <taxon>Pentapetalae</taxon>
        <taxon>rosids</taxon>
        <taxon>malvids</taxon>
        <taxon>Myrtales</taxon>
        <taxon>Melastomataceae</taxon>
        <taxon>Melastomatoideae</taxon>
        <taxon>Melastomateae</taxon>
        <taxon>Melastoma</taxon>
    </lineage>
</organism>
<reference evidence="2" key="1">
    <citation type="journal article" date="2023" name="Front. Plant Sci.">
        <title>Chromosomal-level genome assembly of Melastoma candidum provides insights into trichome evolution.</title>
        <authorList>
            <person name="Zhong Y."/>
            <person name="Wu W."/>
            <person name="Sun C."/>
            <person name="Zou P."/>
            <person name="Liu Y."/>
            <person name="Dai S."/>
            <person name="Zhou R."/>
        </authorList>
    </citation>
    <scope>NUCLEOTIDE SEQUENCE [LARGE SCALE GENOMIC DNA]</scope>
</reference>
<comment type="caution">
    <text evidence="1">The sequence shown here is derived from an EMBL/GenBank/DDBJ whole genome shotgun (WGS) entry which is preliminary data.</text>
</comment>
<dbReference type="Proteomes" id="UP001057402">
    <property type="component" value="Chromosome 11"/>
</dbReference>
<name>A0ACB9LGT0_9MYRT</name>
<accession>A0ACB9LGT0</accession>
<keyword evidence="2" id="KW-1185">Reference proteome</keyword>
<gene>
    <name evidence="1" type="ORF">MLD38_035374</name>
</gene>
<evidence type="ECO:0000313" key="1">
    <source>
        <dbReference type="EMBL" id="KAI4310393.1"/>
    </source>
</evidence>
<dbReference type="EMBL" id="CM042890">
    <property type="protein sequence ID" value="KAI4310393.1"/>
    <property type="molecule type" value="Genomic_DNA"/>
</dbReference>
<evidence type="ECO:0000313" key="2">
    <source>
        <dbReference type="Proteomes" id="UP001057402"/>
    </source>
</evidence>